<evidence type="ECO:0000313" key="3">
    <source>
        <dbReference type="Proteomes" id="UP000595448"/>
    </source>
</evidence>
<proteinExistence type="predicted"/>
<dbReference type="EMBL" id="CP067977">
    <property type="protein sequence ID" value="QQQ17774.1"/>
    <property type="molecule type" value="Genomic_DNA"/>
</dbReference>
<evidence type="ECO:0000256" key="1">
    <source>
        <dbReference type="SAM" id="MobiDB-lite"/>
    </source>
</evidence>
<evidence type="ECO:0000313" key="2">
    <source>
        <dbReference type="EMBL" id="QQQ17774.1"/>
    </source>
</evidence>
<dbReference type="SUPFAM" id="SSF161266">
    <property type="entry name" value="Gam-like"/>
    <property type="match status" value="1"/>
</dbReference>
<organism evidence="2 3">
    <name type="scientific">Brevundimonas vitisensis</name>
    <dbReference type="NCBI Taxonomy" id="2800818"/>
    <lineage>
        <taxon>Bacteria</taxon>
        <taxon>Pseudomonadati</taxon>
        <taxon>Pseudomonadota</taxon>
        <taxon>Alphaproteobacteria</taxon>
        <taxon>Caulobacterales</taxon>
        <taxon>Caulobacteraceae</taxon>
        <taxon>Brevundimonas</taxon>
    </lineage>
</organism>
<dbReference type="RefSeq" id="WP_201102150.1">
    <property type="nucleotide sequence ID" value="NZ_CP067977.1"/>
</dbReference>
<dbReference type="Gene3D" id="1.20.5.170">
    <property type="match status" value="1"/>
</dbReference>
<dbReference type="Proteomes" id="UP000595448">
    <property type="component" value="Chromosome"/>
</dbReference>
<feature type="region of interest" description="Disordered" evidence="1">
    <location>
        <begin position="1"/>
        <end position="20"/>
    </location>
</feature>
<name>A0ABX7BNS0_9CAUL</name>
<dbReference type="Pfam" id="PF07352">
    <property type="entry name" value="Phage_Mu_Gam"/>
    <property type="match status" value="1"/>
</dbReference>
<sequence length="174" mass="19133">MAKAKIKALATPAAQSKEETEQLIARMGDLQRQRQRIQADYGDKAARLKEGVEQEVQPIDAEIEDIMVRVQGWCEANRNSITQGGKVKFASFATGEVKWRSLPPKVGIRGVEKMLEEARRLGLTQFIRTKLEPNKEVMLAEAALARTLPGVTIGSEGEEFGIEPFQAEIVGAAA</sequence>
<dbReference type="InterPro" id="IPR009951">
    <property type="entry name" value="Host-nuc_inhib_Gam"/>
</dbReference>
<accession>A0ABX7BNS0</accession>
<reference evidence="2 3" key="1">
    <citation type="submission" date="2021-01" db="EMBL/GenBank/DDBJ databases">
        <title>Brevundimonas vitis sp. nov., an bacterium isolated from grape (Vitis vinifera).</title>
        <authorList>
            <person name="Jiang L."/>
            <person name="Lee J."/>
        </authorList>
    </citation>
    <scope>NUCLEOTIDE SEQUENCE [LARGE SCALE GENOMIC DNA]</scope>
    <source>
        <strain evidence="2 3">GRTSA-9</strain>
    </source>
</reference>
<gene>
    <name evidence="2" type="ORF">JIP62_10560</name>
</gene>
<protein>
    <submittedName>
        <fullName evidence="2">Host-nuclease inhibitor Gam family protein</fullName>
    </submittedName>
</protein>
<keyword evidence="3" id="KW-1185">Reference proteome</keyword>